<dbReference type="SUPFAM" id="SSF48264">
    <property type="entry name" value="Cytochrome P450"/>
    <property type="match status" value="1"/>
</dbReference>
<dbReference type="CDD" id="cd20625">
    <property type="entry name" value="CYP164-like"/>
    <property type="match status" value="1"/>
</dbReference>
<accession>A0ABX8AJC5</accession>
<dbReference type="PANTHER" id="PTHR46696:SF1">
    <property type="entry name" value="CYTOCHROME P450 YJIB-RELATED"/>
    <property type="match status" value="1"/>
</dbReference>
<evidence type="ECO:0000313" key="4">
    <source>
        <dbReference type="Proteomes" id="UP000682843"/>
    </source>
</evidence>
<comment type="similarity">
    <text evidence="2">Belongs to the cytochrome P450 family.</text>
</comment>
<comment type="cofactor">
    <cofactor evidence="1">
        <name>heme</name>
        <dbReference type="ChEBI" id="CHEBI:30413"/>
    </cofactor>
</comment>
<dbReference type="InterPro" id="IPR001128">
    <property type="entry name" value="Cyt_P450"/>
</dbReference>
<evidence type="ECO:0000313" key="3">
    <source>
        <dbReference type="EMBL" id="QUS42520.1"/>
    </source>
</evidence>
<name>A0ABX8AJC5_9BRAD</name>
<reference evidence="3 4" key="1">
    <citation type="submission" date="2019-02" db="EMBL/GenBank/DDBJ databases">
        <title>Emended description of the genus Rhodopseudomonas and description of Rhodopseudomonas albus sp. nov., a non-phototrophic, heavy-metal-tolerant bacterium isolated from garden soil.</title>
        <authorList>
            <person name="Bao Z."/>
            <person name="Cao W.W."/>
            <person name="Sato Y."/>
            <person name="Nishizawa T."/>
            <person name="Zhao J."/>
            <person name="Guo Y."/>
            <person name="Ohta H."/>
        </authorList>
    </citation>
    <scope>NUCLEOTIDE SEQUENCE [LARGE SCALE GENOMIC DNA]</scope>
    <source>
        <strain evidence="3 4">SK50-23</strain>
    </source>
</reference>
<proteinExistence type="inferred from homology"/>
<dbReference type="InterPro" id="IPR002397">
    <property type="entry name" value="Cyt_P450_B"/>
</dbReference>
<dbReference type="InterPro" id="IPR036396">
    <property type="entry name" value="Cyt_P450_sf"/>
</dbReference>
<keyword evidence="4" id="KW-1185">Reference proteome</keyword>
<dbReference type="Proteomes" id="UP000682843">
    <property type="component" value="Chromosome"/>
</dbReference>
<dbReference type="EMBL" id="CP036498">
    <property type="protein sequence ID" value="QUS42520.1"/>
    <property type="molecule type" value="Genomic_DNA"/>
</dbReference>
<sequence>MDPSTADSDRALVRDFSLQALPDAFYDDPYPTYRALQVLDPVHRMPDGSLFLTRHGDLEAIYKDTARFSSDKKVEFAPKYGIGSLLFEHHTTSLVFNDPPLHTRVRHLIAGALNPRAIAETEPRLVTLVDGLLDAMEARGSVDLIEDFASAIPIEVIGNLLGVPHAERGPLRGWSLAILGALEPKLSPEVQERGERAVAEFLDYLRRLVADRRAKPGDAEHDVLTRLIAGETADGGKLSEVELLQNCIFILNAGHETTTNLIGNGLELLLRFPDQKQRLIDEPTLIRTAIEEFLRFESSNQLGNRGVAVDTEIAGIPLPKGSLITLCIGAANRDPAQFKSPDELDIARAPNRHLAFASGAHVCAGLNLARMEGRIAIGRFIARFPNFKSAGNPQRARRARFRGFTALPITLG</sequence>
<gene>
    <name evidence="3" type="ORF">RPMA_21530</name>
</gene>
<organism evidence="3 4">
    <name type="scientific">Tardiphaga alba</name>
    <dbReference type="NCBI Taxonomy" id="340268"/>
    <lineage>
        <taxon>Bacteria</taxon>
        <taxon>Pseudomonadati</taxon>
        <taxon>Pseudomonadota</taxon>
        <taxon>Alphaproteobacteria</taxon>
        <taxon>Hyphomicrobiales</taxon>
        <taxon>Nitrobacteraceae</taxon>
        <taxon>Tardiphaga</taxon>
    </lineage>
</organism>
<evidence type="ECO:0000256" key="1">
    <source>
        <dbReference type="ARBA" id="ARBA00001971"/>
    </source>
</evidence>
<dbReference type="PRINTS" id="PR00359">
    <property type="entry name" value="BP450"/>
</dbReference>
<protein>
    <submittedName>
        <fullName evidence="3">Cytochrome P450</fullName>
    </submittedName>
</protein>
<evidence type="ECO:0000256" key="2">
    <source>
        <dbReference type="ARBA" id="ARBA00010617"/>
    </source>
</evidence>
<dbReference type="Pfam" id="PF00067">
    <property type="entry name" value="p450"/>
    <property type="match status" value="1"/>
</dbReference>
<dbReference type="Gene3D" id="1.10.630.10">
    <property type="entry name" value="Cytochrome P450"/>
    <property type="match status" value="1"/>
</dbReference>
<dbReference type="PANTHER" id="PTHR46696">
    <property type="entry name" value="P450, PUTATIVE (EUROFUNG)-RELATED"/>
    <property type="match status" value="1"/>
</dbReference>